<sequence>RKMSKGEMILKHTIEMKVLLDMLEQMNHWMTCEGTYLSREKGIANKRVESTALLKEFLEANIDIINPVLARELLDISTGLVQAEIDYDELRKDKLEVYKPIFEKIVELNDRAKKIFADIEEDDK</sequence>
<organism evidence="1">
    <name type="scientific">marine sediment metagenome</name>
    <dbReference type="NCBI Taxonomy" id="412755"/>
    <lineage>
        <taxon>unclassified sequences</taxon>
        <taxon>metagenomes</taxon>
        <taxon>ecological metagenomes</taxon>
    </lineage>
</organism>
<accession>A0A0F9QC80</accession>
<evidence type="ECO:0000313" key="1">
    <source>
        <dbReference type="EMBL" id="KKN02888.1"/>
    </source>
</evidence>
<reference evidence="1" key="1">
    <citation type="journal article" date="2015" name="Nature">
        <title>Complex archaea that bridge the gap between prokaryotes and eukaryotes.</title>
        <authorList>
            <person name="Spang A."/>
            <person name="Saw J.H."/>
            <person name="Jorgensen S.L."/>
            <person name="Zaremba-Niedzwiedzka K."/>
            <person name="Martijn J."/>
            <person name="Lind A.E."/>
            <person name="van Eijk R."/>
            <person name="Schleper C."/>
            <person name="Guy L."/>
            <person name="Ettema T.J."/>
        </authorList>
    </citation>
    <scope>NUCLEOTIDE SEQUENCE</scope>
</reference>
<gene>
    <name evidence="1" type="ORF">LCGC14_1113290</name>
</gene>
<feature type="non-terminal residue" evidence="1">
    <location>
        <position position="1"/>
    </location>
</feature>
<dbReference type="EMBL" id="LAZR01005096">
    <property type="protein sequence ID" value="KKN02888.1"/>
    <property type="molecule type" value="Genomic_DNA"/>
</dbReference>
<name>A0A0F9QC80_9ZZZZ</name>
<proteinExistence type="predicted"/>
<protein>
    <submittedName>
        <fullName evidence="1">Uncharacterized protein</fullName>
    </submittedName>
</protein>
<comment type="caution">
    <text evidence="1">The sequence shown here is derived from an EMBL/GenBank/DDBJ whole genome shotgun (WGS) entry which is preliminary data.</text>
</comment>
<dbReference type="AlphaFoldDB" id="A0A0F9QC80"/>